<accession>A0ABQ8N9H6</accession>
<organism evidence="2 3">
    <name type="scientific">Pyricularia grisea</name>
    <name type="common">Crabgrass-specific blast fungus</name>
    <name type="synonym">Magnaporthe grisea</name>
    <dbReference type="NCBI Taxonomy" id="148305"/>
    <lineage>
        <taxon>Eukaryota</taxon>
        <taxon>Fungi</taxon>
        <taxon>Dikarya</taxon>
        <taxon>Ascomycota</taxon>
        <taxon>Pezizomycotina</taxon>
        <taxon>Sordariomycetes</taxon>
        <taxon>Sordariomycetidae</taxon>
        <taxon>Magnaporthales</taxon>
        <taxon>Pyriculariaceae</taxon>
        <taxon>Pyricularia</taxon>
    </lineage>
</organism>
<name>A0ABQ8N9H6_PYRGI</name>
<evidence type="ECO:0000313" key="2">
    <source>
        <dbReference type="EMBL" id="KAI6293456.1"/>
    </source>
</evidence>
<keyword evidence="3" id="KW-1185">Reference proteome</keyword>
<dbReference type="EMBL" id="JABSND010000243">
    <property type="protein sequence ID" value="KAI6293456.1"/>
    <property type="molecule type" value="Genomic_DNA"/>
</dbReference>
<feature type="region of interest" description="Disordered" evidence="1">
    <location>
        <begin position="55"/>
        <end position="95"/>
    </location>
</feature>
<comment type="caution">
    <text evidence="2">The sequence shown here is derived from an EMBL/GenBank/DDBJ whole genome shotgun (WGS) entry which is preliminary data.</text>
</comment>
<evidence type="ECO:0000256" key="1">
    <source>
        <dbReference type="SAM" id="MobiDB-lite"/>
    </source>
</evidence>
<protein>
    <recommendedName>
        <fullName evidence="4">SWIM-type domain-containing protein</fullName>
    </recommendedName>
</protein>
<evidence type="ECO:0008006" key="4">
    <source>
        <dbReference type="Google" id="ProtNLM"/>
    </source>
</evidence>
<proteinExistence type="predicted"/>
<sequence length="95" mass="10311">MAKIRMLLGWPLENLEVPVDDDDVGVVDRRALCLEQSCSCGAAVGPLLCNHHRNSQRRPHIPTEAPPMTPEPLDRGGFCISPVGQPPSADSAVDW</sequence>
<dbReference type="Proteomes" id="UP001059893">
    <property type="component" value="Unassembled WGS sequence"/>
</dbReference>
<evidence type="ECO:0000313" key="3">
    <source>
        <dbReference type="Proteomes" id="UP001059893"/>
    </source>
</evidence>
<reference evidence="2" key="1">
    <citation type="submission" date="2021-01" db="EMBL/GenBank/DDBJ databases">
        <title>Deciphering the adaptive evolutionary patterns associated with biogeogrpahic diversity in the finger millet blast pathogen Magnaporthe oryzae in Eastern Africa.</title>
        <authorList>
            <person name="Onyema G."/>
            <person name="Shittu T.A."/>
            <person name="Dodsworth S."/>
            <person name="Devilliers S."/>
            <person name="Muthumeenakshi S."/>
            <person name="Sreenivasaprasad S."/>
        </authorList>
    </citation>
    <scope>NUCLEOTIDE SEQUENCE</scope>
    <source>
        <strain evidence="2">D15/s37</strain>
    </source>
</reference>
<gene>
    <name evidence="2" type="ORF">MCOR33_009135</name>
</gene>